<reference evidence="12 13" key="1">
    <citation type="submission" date="2012-05" db="EMBL/GenBank/DDBJ databases">
        <authorList>
            <person name="Weinstock G."/>
            <person name="Sodergren E."/>
            <person name="Lobos E.A."/>
            <person name="Fulton L."/>
            <person name="Fulton R."/>
            <person name="Courtney L."/>
            <person name="Fronick C."/>
            <person name="O'Laughlin M."/>
            <person name="Godfrey J."/>
            <person name="Wilson R.M."/>
            <person name="Miner T."/>
            <person name="Farmer C."/>
            <person name="Delehaunty K."/>
            <person name="Cordes M."/>
            <person name="Minx P."/>
            <person name="Tomlinson C."/>
            <person name="Chen J."/>
            <person name="Wollam A."/>
            <person name="Pepin K.H."/>
            <person name="Bhonagiri V."/>
            <person name="Zhang X."/>
            <person name="Suruliraj S."/>
            <person name="Warren W."/>
            <person name="Mitreva M."/>
            <person name="Mardis E.R."/>
            <person name="Wilson R.K."/>
        </authorList>
    </citation>
    <scope>NUCLEOTIDE SEQUENCE [LARGE SCALE GENOMIC DNA]</scope>
    <source>
        <strain evidence="12 13">DSM 1785</strain>
    </source>
</reference>
<dbReference type="GO" id="GO:0015031">
    <property type="term" value="P:protein transport"/>
    <property type="evidence" value="ECO:0007669"/>
    <property type="project" value="UniProtKB-KW"/>
</dbReference>
<name>L1QI29_9CLOT</name>
<keyword evidence="7 10" id="KW-0472">Membrane</keyword>
<dbReference type="RefSeq" id="WP_005212798.1">
    <property type="nucleotide sequence ID" value="NZ_KB291631.1"/>
</dbReference>
<protein>
    <submittedName>
        <fullName evidence="12">Membrane protein insertase, YidC/Oxa1 family</fullName>
    </submittedName>
</protein>
<dbReference type="InterPro" id="IPR047196">
    <property type="entry name" value="YidC_ALB_C"/>
</dbReference>
<dbReference type="eggNOG" id="COG0706">
    <property type="taxonomic scope" value="Bacteria"/>
</dbReference>
<dbReference type="GO" id="GO:0005886">
    <property type="term" value="C:plasma membrane"/>
    <property type="evidence" value="ECO:0007669"/>
    <property type="project" value="UniProtKB-SubCell"/>
</dbReference>
<dbReference type="Proteomes" id="UP000010420">
    <property type="component" value="Unassembled WGS sequence"/>
</dbReference>
<dbReference type="OrthoDB" id="9780552at2"/>
<dbReference type="HOGENOM" id="CLU_036138_4_1_9"/>
<dbReference type="STRING" id="545697.HMPREF0216_01464"/>
<organism evidence="12 13">
    <name type="scientific">Clostridium celatum DSM 1785</name>
    <dbReference type="NCBI Taxonomy" id="545697"/>
    <lineage>
        <taxon>Bacteria</taxon>
        <taxon>Bacillati</taxon>
        <taxon>Bacillota</taxon>
        <taxon>Clostridia</taxon>
        <taxon>Eubacteriales</taxon>
        <taxon>Clostridiaceae</taxon>
        <taxon>Clostridium</taxon>
    </lineage>
</organism>
<evidence type="ECO:0000256" key="1">
    <source>
        <dbReference type="ARBA" id="ARBA00004651"/>
    </source>
</evidence>
<keyword evidence="8" id="KW-0143">Chaperone</keyword>
<dbReference type="NCBIfam" id="TIGR03592">
    <property type="entry name" value="yidC_oxa1_cterm"/>
    <property type="match status" value="1"/>
</dbReference>
<dbReference type="GO" id="GO:0051205">
    <property type="term" value="P:protein insertion into membrane"/>
    <property type="evidence" value="ECO:0007669"/>
    <property type="project" value="TreeGrafter"/>
</dbReference>
<evidence type="ECO:0000259" key="11">
    <source>
        <dbReference type="Pfam" id="PF02096"/>
    </source>
</evidence>
<sequence length="254" mass="28276">MWNAIVSAMTSMFNALHDLIESLGVPEEKEGVSYVLAIIVFTAIIRLLILPLNIKATKSNAKMQEIQPEMKKLQTKYANDPQKLQLETSKLMKENNVSMFGGCLPSLLPLPILFALYGVFRNITASPGADTSFLFIPDIFGIPKIGFVSIILAILAALSTYIPSLLLSKSMPQQEGGMNMSTMNIMMSGMMGFMALQFQPILIIYWITGGVIQLIQTYFLNYLPSMKKKKIEEEKKAAAQIEKAKKSTPKTKKR</sequence>
<evidence type="ECO:0000256" key="7">
    <source>
        <dbReference type="ARBA" id="ARBA00023136"/>
    </source>
</evidence>
<accession>L1QI29</accession>
<dbReference type="CDD" id="cd20070">
    <property type="entry name" value="5TM_YidC_Alb3"/>
    <property type="match status" value="1"/>
</dbReference>
<feature type="transmembrane region" description="Helical" evidence="10">
    <location>
        <begin position="140"/>
        <end position="166"/>
    </location>
</feature>
<evidence type="ECO:0000256" key="2">
    <source>
        <dbReference type="ARBA" id="ARBA00022448"/>
    </source>
</evidence>
<dbReference type="PANTHER" id="PTHR12428">
    <property type="entry name" value="OXA1"/>
    <property type="match status" value="1"/>
</dbReference>
<feature type="transmembrane region" description="Helical" evidence="10">
    <location>
        <begin position="202"/>
        <end position="223"/>
    </location>
</feature>
<dbReference type="PATRIC" id="fig|545697.3.peg.1442"/>
<evidence type="ECO:0000256" key="9">
    <source>
        <dbReference type="RuleBase" id="RU003945"/>
    </source>
</evidence>
<feature type="transmembrane region" description="Helical" evidence="10">
    <location>
        <begin position="32"/>
        <end position="54"/>
    </location>
</feature>
<comment type="similarity">
    <text evidence="9">Belongs to the OXA1/ALB3/YidC family.</text>
</comment>
<keyword evidence="4 9" id="KW-0812">Transmembrane</keyword>
<dbReference type="AlphaFoldDB" id="L1QI29"/>
<keyword evidence="6 10" id="KW-1133">Transmembrane helix</keyword>
<evidence type="ECO:0000256" key="4">
    <source>
        <dbReference type="ARBA" id="ARBA00022692"/>
    </source>
</evidence>
<feature type="domain" description="Membrane insertase YidC/Oxa/ALB C-terminal" evidence="11">
    <location>
        <begin position="34"/>
        <end position="221"/>
    </location>
</feature>
<keyword evidence="13" id="KW-1185">Reference proteome</keyword>
<comment type="caution">
    <text evidence="12">The sequence shown here is derived from an EMBL/GenBank/DDBJ whole genome shotgun (WGS) entry which is preliminary data.</text>
</comment>
<keyword evidence="3" id="KW-1003">Cell membrane</keyword>
<dbReference type="PANTHER" id="PTHR12428:SF65">
    <property type="entry name" value="CYTOCHROME C OXIDASE ASSEMBLY PROTEIN COX18, MITOCHONDRIAL"/>
    <property type="match status" value="1"/>
</dbReference>
<comment type="subcellular location">
    <subcellularLocation>
        <location evidence="1">Cell membrane</location>
        <topology evidence="1">Multi-pass membrane protein</topology>
    </subcellularLocation>
    <subcellularLocation>
        <location evidence="9">Membrane</location>
        <topology evidence="9">Multi-pass membrane protein</topology>
    </subcellularLocation>
</comment>
<evidence type="ECO:0000313" key="13">
    <source>
        <dbReference type="Proteomes" id="UP000010420"/>
    </source>
</evidence>
<gene>
    <name evidence="12" type="ORF">HMPREF0216_01464</name>
</gene>
<feature type="transmembrane region" description="Helical" evidence="10">
    <location>
        <begin position="178"/>
        <end position="196"/>
    </location>
</feature>
<dbReference type="InterPro" id="IPR028055">
    <property type="entry name" value="YidC/Oxa/ALB_C"/>
</dbReference>
<dbReference type="GO" id="GO:0032977">
    <property type="term" value="F:membrane insertase activity"/>
    <property type="evidence" value="ECO:0007669"/>
    <property type="project" value="InterPro"/>
</dbReference>
<evidence type="ECO:0000256" key="8">
    <source>
        <dbReference type="ARBA" id="ARBA00023186"/>
    </source>
</evidence>
<evidence type="ECO:0000256" key="3">
    <source>
        <dbReference type="ARBA" id="ARBA00022475"/>
    </source>
</evidence>
<keyword evidence="5" id="KW-0653">Protein transport</keyword>
<evidence type="ECO:0000256" key="5">
    <source>
        <dbReference type="ARBA" id="ARBA00022927"/>
    </source>
</evidence>
<feature type="transmembrane region" description="Helical" evidence="10">
    <location>
        <begin position="99"/>
        <end position="120"/>
    </location>
</feature>
<dbReference type="Pfam" id="PF02096">
    <property type="entry name" value="60KD_IMP"/>
    <property type="match status" value="1"/>
</dbReference>
<keyword evidence="2" id="KW-0813">Transport</keyword>
<proteinExistence type="inferred from homology"/>
<evidence type="ECO:0000256" key="6">
    <source>
        <dbReference type="ARBA" id="ARBA00022989"/>
    </source>
</evidence>
<dbReference type="InterPro" id="IPR001708">
    <property type="entry name" value="YidC/ALB3/OXA1/COX18"/>
</dbReference>
<evidence type="ECO:0000256" key="10">
    <source>
        <dbReference type="SAM" id="Phobius"/>
    </source>
</evidence>
<dbReference type="EMBL" id="AMEZ01000039">
    <property type="protein sequence ID" value="EKY27300.1"/>
    <property type="molecule type" value="Genomic_DNA"/>
</dbReference>
<evidence type="ECO:0000313" key="12">
    <source>
        <dbReference type="EMBL" id="EKY27300.1"/>
    </source>
</evidence>